<proteinExistence type="predicted"/>
<dbReference type="PANTHER" id="PTHR43877">
    <property type="entry name" value="AMINOALKYLPHOSPHONATE N-ACETYLTRANSFERASE-RELATED-RELATED"/>
    <property type="match status" value="1"/>
</dbReference>
<keyword evidence="2" id="KW-0012">Acyltransferase</keyword>
<feature type="domain" description="N-acetyltransferase" evidence="3">
    <location>
        <begin position="1"/>
        <end position="189"/>
    </location>
</feature>
<dbReference type="Pfam" id="PF00583">
    <property type="entry name" value="Acetyltransf_1"/>
    <property type="match status" value="1"/>
</dbReference>
<dbReference type="InterPro" id="IPR000182">
    <property type="entry name" value="GNAT_dom"/>
</dbReference>
<comment type="caution">
    <text evidence="4">The sequence shown here is derived from an EMBL/GenBank/DDBJ whole genome shotgun (WGS) entry which is preliminary data.</text>
</comment>
<evidence type="ECO:0000259" key="3">
    <source>
        <dbReference type="PROSITE" id="PS51186"/>
    </source>
</evidence>
<sequence length="189" mass="20932">MQIRPATPADGVQAAPLIKVVFDEMEIPEIMAMADADVNAVFARAFSVAPYRYSFAHTLVAVSGDEVLGVCVGYPAEDEEHIDEAFAPFLPEVGITDGRDLFPDHESFPGEWYLDLLAVKDSARGRGVGTQLLRAACRHQQHNGALRVGLLCDLDNPKAASLYEREGFVEDGRVQLFTHEYRHMSRELK</sequence>
<keyword evidence="5" id="KW-1185">Reference proteome</keyword>
<dbReference type="GO" id="GO:0016747">
    <property type="term" value="F:acyltransferase activity, transferring groups other than amino-acyl groups"/>
    <property type="evidence" value="ECO:0007669"/>
    <property type="project" value="InterPro"/>
</dbReference>
<dbReference type="PATRIC" id="fig|1423783.4.peg.888"/>
<evidence type="ECO:0000313" key="4">
    <source>
        <dbReference type="EMBL" id="KRL86342.1"/>
    </source>
</evidence>
<dbReference type="STRING" id="1423783.FC50_GL000861"/>
<dbReference type="EMBL" id="AZFJ01000045">
    <property type="protein sequence ID" value="KRL86342.1"/>
    <property type="molecule type" value="Genomic_DNA"/>
</dbReference>
<dbReference type="AlphaFoldDB" id="A0A0R1TYY1"/>
<dbReference type="PANTHER" id="PTHR43877:SF1">
    <property type="entry name" value="ACETYLTRANSFERASE"/>
    <property type="match status" value="1"/>
</dbReference>
<reference evidence="4 5" key="1">
    <citation type="journal article" date="2015" name="Genome Announc.">
        <title>Expanding the biotechnology potential of lactobacilli through comparative genomics of 213 strains and associated genera.</title>
        <authorList>
            <person name="Sun Z."/>
            <person name="Harris H.M."/>
            <person name="McCann A."/>
            <person name="Guo C."/>
            <person name="Argimon S."/>
            <person name="Zhang W."/>
            <person name="Yang X."/>
            <person name="Jeffery I.B."/>
            <person name="Cooney J.C."/>
            <person name="Kagawa T.F."/>
            <person name="Liu W."/>
            <person name="Song Y."/>
            <person name="Salvetti E."/>
            <person name="Wrobel A."/>
            <person name="Rasinkangas P."/>
            <person name="Parkhill J."/>
            <person name="Rea M.C."/>
            <person name="O'Sullivan O."/>
            <person name="Ritari J."/>
            <person name="Douillard F.P."/>
            <person name="Paul Ross R."/>
            <person name="Yang R."/>
            <person name="Briner A.E."/>
            <person name="Felis G.E."/>
            <person name="de Vos W.M."/>
            <person name="Barrangou R."/>
            <person name="Klaenhammer T.R."/>
            <person name="Caufield P.W."/>
            <person name="Cui Y."/>
            <person name="Zhang H."/>
            <person name="O'Toole P.W."/>
        </authorList>
    </citation>
    <scope>NUCLEOTIDE SEQUENCE [LARGE SCALE GENOMIC DNA]</scope>
    <source>
        <strain evidence="4 5">DSM 15945</strain>
    </source>
</reference>
<name>A0A0R1TYY1_9LACO</name>
<accession>A0A0R1TYY1</accession>
<gene>
    <name evidence="4" type="ORF">FC50_GL000861</name>
</gene>
<organism evidence="4 5">
    <name type="scientific">Lacticaseibacillus pantheris DSM 15945 = JCM 12539 = NBRC 106106</name>
    <dbReference type="NCBI Taxonomy" id="1423783"/>
    <lineage>
        <taxon>Bacteria</taxon>
        <taxon>Bacillati</taxon>
        <taxon>Bacillota</taxon>
        <taxon>Bacilli</taxon>
        <taxon>Lactobacillales</taxon>
        <taxon>Lactobacillaceae</taxon>
        <taxon>Lacticaseibacillus</taxon>
    </lineage>
</organism>
<dbReference type="InterPro" id="IPR016181">
    <property type="entry name" value="Acyl_CoA_acyltransferase"/>
</dbReference>
<dbReference type="Gene3D" id="3.40.630.30">
    <property type="match status" value="1"/>
</dbReference>
<dbReference type="CDD" id="cd04301">
    <property type="entry name" value="NAT_SF"/>
    <property type="match status" value="1"/>
</dbReference>
<protein>
    <submittedName>
        <fullName evidence="4">GNAT family acetyltransferase protein</fullName>
    </submittedName>
</protein>
<evidence type="ECO:0000256" key="2">
    <source>
        <dbReference type="ARBA" id="ARBA00023315"/>
    </source>
</evidence>
<keyword evidence="1 4" id="KW-0808">Transferase</keyword>
<evidence type="ECO:0000256" key="1">
    <source>
        <dbReference type="ARBA" id="ARBA00022679"/>
    </source>
</evidence>
<dbReference type="RefSeq" id="WP_054650325.1">
    <property type="nucleotide sequence ID" value="NZ_AZFJ01000045.1"/>
</dbReference>
<dbReference type="PROSITE" id="PS51186">
    <property type="entry name" value="GNAT"/>
    <property type="match status" value="1"/>
</dbReference>
<dbReference type="Proteomes" id="UP000051922">
    <property type="component" value="Unassembled WGS sequence"/>
</dbReference>
<dbReference type="InterPro" id="IPR050832">
    <property type="entry name" value="Bact_Acetyltransf"/>
</dbReference>
<evidence type="ECO:0000313" key="5">
    <source>
        <dbReference type="Proteomes" id="UP000051922"/>
    </source>
</evidence>
<dbReference type="SUPFAM" id="SSF55729">
    <property type="entry name" value="Acyl-CoA N-acyltransferases (Nat)"/>
    <property type="match status" value="1"/>
</dbReference>